<evidence type="ECO:0000313" key="2">
    <source>
        <dbReference type="Proteomes" id="UP000004210"/>
    </source>
</evidence>
<dbReference type="eggNOG" id="ENOG5030W21">
    <property type="taxonomic scope" value="Bacteria"/>
</dbReference>
<sequence>MAILTGIKVKKDELRSVLAAIKRATRENLLVGIPYYHTARPGEVGISNADLGYIHEFGAPAANIPARPALIPGVLAATKQATALMADGMSDEMAGQRGSAHISLHKAGLVAVNYVRQTITDGVEPELSEVTIRRRLERGRTGTTPLLDTGQYRNAFTYVIRHKGQTDAAA</sequence>
<dbReference type="AlphaFoldDB" id="I4VMU2"/>
<name>I4VMU2_9GAMM</name>
<protein>
    <submittedName>
        <fullName evidence="1">Putative bacteriophage protein</fullName>
    </submittedName>
</protein>
<accession>I4VMU2</accession>
<comment type="caution">
    <text evidence="1">The sequence shown here is derived from an EMBL/GenBank/DDBJ whole genome shotgun (WGS) entry which is preliminary data.</text>
</comment>
<dbReference type="OrthoDB" id="8160844at2"/>
<proteinExistence type="predicted"/>
<dbReference type="Proteomes" id="UP000004210">
    <property type="component" value="Unassembled WGS sequence"/>
</dbReference>
<gene>
    <name evidence="1" type="ORF">UU9_12318</name>
</gene>
<dbReference type="RefSeq" id="WP_007082093.1">
    <property type="nucleotide sequence ID" value="NZ_AJXU01000051.1"/>
</dbReference>
<evidence type="ECO:0000313" key="1">
    <source>
        <dbReference type="EMBL" id="EIL88533.1"/>
    </source>
</evidence>
<reference evidence="1 2" key="1">
    <citation type="journal article" date="2012" name="J. Bacteriol.">
        <title>Genome sequences for six rhodanobacter strains, isolated from soils and the terrestrial subsurface, with variable denitrification capabilities.</title>
        <authorList>
            <person name="Kostka J.E."/>
            <person name="Green S.J."/>
            <person name="Rishishwar L."/>
            <person name="Prakash O."/>
            <person name="Katz L.S."/>
            <person name="Marino-Ramirez L."/>
            <person name="Jordan I.K."/>
            <person name="Munk C."/>
            <person name="Ivanova N."/>
            <person name="Mikhailova N."/>
            <person name="Watson D.B."/>
            <person name="Brown S.D."/>
            <person name="Palumbo A.V."/>
            <person name="Brooks S.C."/>
        </authorList>
    </citation>
    <scope>NUCLEOTIDE SEQUENCE [LARGE SCALE GENOMIC DNA]</scope>
    <source>
        <strain evidence="2">Jip2T</strain>
    </source>
</reference>
<organism evidence="1 2">
    <name type="scientific">Rhodanobacter fulvus Jip2</name>
    <dbReference type="NCBI Taxonomy" id="1163408"/>
    <lineage>
        <taxon>Bacteria</taxon>
        <taxon>Pseudomonadati</taxon>
        <taxon>Pseudomonadota</taxon>
        <taxon>Gammaproteobacteria</taxon>
        <taxon>Lysobacterales</taxon>
        <taxon>Rhodanobacteraceae</taxon>
        <taxon>Rhodanobacter</taxon>
    </lineage>
</organism>
<dbReference type="PATRIC" id="fig|1163408.3.peg.2513"/>
<keyword evidence="2" id="KW-1185">Reference proteome</keyword>
<dbReference type="EMBL" id="AJXU01000051">
    <property type="protein sequence ID" value="EIL88533.1"/>
    <property type="molecule type" value="Genomic_DNA"/>
</dbReference>
<dbReference type="STRING" id="1163408.UU9_12318"/>